<evidence type="ECO:0000313" key="5">
    <source>
        <dbReference type="WBParaSite" id="SCUD_0001735101-mRNA-1"/>
    </source>
</evidence>
<reference evidence="5" key="1">
    <citation type="submission" date="2016-06" db="UniProtKB">
        <authorList>
            <consortium name="WormBaseParasite"/>
        </authorList>
    </citation>
    <scope>IDENTIFICATION</scope>
</reference>
<evidence type="ECO:0000313" key="4">
    <source>
        <dbReference type="Proteomes" id="UP000279833"/>
    </source>
</evidence>
<protein>
    <submittedName>
        <fullName evidence="5">Secreted protein</fullName>
    </submittedName>
</protein>
<name>A0A183KQL3_9TREM</name>
<dbReference type="EMBL" id="UZAK01039686">
    <property type="protein sequence ID" value="VDP63372.1"/>
    <property type="molecule type" value="Genomic_DNA"/>
</dbReference>
<dbReference type="WBParaSite" id="SCUD_0001735101-mRNA-1">
    <property type="protein sequence ID" value="SCUD_0001735101-mRNA-1"/>
    <property type="gene ID" value="SCUD_0001735101"/>
</dbReference>
<feature type="compositionally biased region" description="Basic and acidic residues" evidence="1">
    <location>
        <begin position="139"/>
        <end position="148"/>
    </location>
</feature>
<gene>
    <name evidence="3" type="ORF">SCUD_LOCUS17348</name>
</gene>
<dbReference type="AlphaFoldDB" id="A0A183KQL3"/>
<accession>A0A183KQL3</accession>
<keyword evidence="2" id="KW-0732">Signal</keyword>
<dbReference type="Proteomes" id="UP000279833">
    <property type="component" value="Unassembled WGS sequence"/>
</dbReference>
<feature type="chain" id="PRO_5043140892" evidence="2">
    <location>
        <begin position="19"/>
        <end position="170"/>
    </location>
</feature>
<reference evidence="3 4" key="2">
    <citation type="submission" date="2018-11" db="EMBL/GenBank/DDBJ databases">
        <authorList>
            <consortium name="Pathogen Informatics"/>
        </authorList>
    </citation>
    <scope>NUCLEOTIDE SEQUENCE [LARGE SCALE GENOMIC DNA]</scope>
    <source>
        <strain evidence="3">Dakar</strain>
        <strain evidence="4">Dakar, Senegal</strain>
    </source>
</reference>
<proteinExistence type="predicted"/>
<organism evidence="5">
    <name type="scientific">Schistosoma curassoni</name>
    <dbReference type="NCBI Taxonomy" id="6186"/>
    <lineage>
        <taxon>Eukaryota</taxon>
        <taxon>Metazoa</taxon>
        <taxon>Spiralia</taxon>
        <taxon>Lophotrochozoa</taxon>
        <taxon>Platyhelminthes</taxon>
        <taxon>Trematoda</taxon>
        <taxon>Digenea</taxon>
        <taxon>Strigeidida</taxon>
        <taxon>Schistosomatoidea</taxon>
        <taxon>Schistosomatidae</taxon>
        <taxon>Schistosoma</taxon>
    </lineage>
</organism>
<evidence type="ECO:0000256" key="1">
    <source>
        <dbReference type="SAM" id="MobiDB-lite"/>
    </source>
</evidence>
<evidence type="ECO:0000256" key="2">
    <source>
        <dbReference type="SAM" id="SignalP"/>
    </source>
</evidence>
<sequence>MNLQLLCALPLILVSVTQRSFRSFSKPSPLRGEWKTVFETLLFFPIVWADEELGPDSLMLALNSVVFKLPKSPGAGILLFVVSGTWNKFTQESLDIPANKPVGFLELDEANIGFYHEQVAGRLRGLLKQNGKNPQSNRQDTKILTDSSKKKSTNSVLIVKNVRLNACPTL</sequence>
<feature type="signal peptide" evidence="2">
    <location>
        <begin position="1"/>
        <end position="18"/>
    </location>
</feature>
<evidence type="ECO:0000313" key="3">
    <source>
        <dbReference type="EMBL" id="VDP63372.1"/>
    </source>
</evidence>
<keyword evidence="4" id="KW-1185">Reference proteome</keyword>
<feature type="region of interest" description="Disordered" evidence="1">
    <location>
        <begin position="128"/>
        <end position="148"/>
    </location>
</feature>